<protein>
    <submittedName>
        <fullName evidence="1">Uncharacterized protein</fullName>
    </submittedName>
</protein>
<evidence type="ECO:0000313" key="2">
    <source>
        <dbReference type="Proteomes" id="UP000184188"/>
    </source>
</evidence>
<dbReference type="GeneID" id="34613580"/>
<proteinExistence type="predicted"/>
<dbReference type="EMBL" id="KV878340">
    <property type="protein sequence ID" value="OJJ47849.1"/>
    <property type="molecule type" value="Genomic_DNA"/>
</dbReference>
<sequence length="154" mass="16973">MQVLGRVCLILASSRIFLLFLILHCILSSPLTSFSSFIPPPPPPPSLSLSLSLSVSVSLSRACCRLPGRKFASSSFNLSPPSTTFALSLPPSSPSTIDYRNTAILSPFDLLIRWLLQSIIAPCLFPDPRALPALRAIESRPIFDHHHPHKRIHR</sequence>
<dbReference type="RefSeq" id="XP_022582359.1">
    <property type="nucleotide sequence ID" value="XM_022727116.1"/>
</dbReference>
<reference evidence="2" key="1">
    <citation type="journal article" date="2017" name="Genome Biol.">
        <title>Comparative genomics reveals high biological diversity and specific adaptations in the industrially and medically important fungal genus Aspergillus.</title>
        <authorList>
            <person name="de Vries R.P."/>
            <person name="Riley R."/>
            <person name="Wiebenga A."/>
            <person name="Aguilar-Osorio G."/>
            <person name="Amillis S."/>
            <person name="Uchima C.A."/>
            <person name="Anderluh G."/>
            <person name="Asadollahi M."/>
            <person name="Askin M."/>
            <person name="Barry K."/>
            <person name="Battaglia E."/>
            <person name="Bayram O."/>
            <person name="Benocci T."/>
            <person name="Braus-Stromeyer S.A."/>
            <person name="Caldana C."/>
            <person name="Canovas D."/>
            <person name="Cerqueira G.C."/>
            <person name="Chen F."/>
            <person name="Chen W."/>
            <person name="Choi C."/>
            <person name="Clum A."/>
            <person name="Dos Santos R.A."/>
            <person name="Damasio A.R."/>
            <person name="Diallinas G."/>
            <person name="Emri T."/>
            <person name="Fekete E."/>
            <person name="Flipphi M."/>
            <person name="Freyberg S."/>
            <person name="Gallo A."/>
            <person name="Gournas C."/>
            <person name="Habgood R."/>
            <person name="Hainaut M."/>
            <person name="Harispe M.L."/>
            <person name="Henrissat B."/>
            <person name="Hilden K.S."/>
            <person name="Hope R."/>
            <person name="Hossain A."/>
            <person name="Karabika E."/>
            <person name="Karaffa L."/>
            <person name="Karanyi Z."/>
            <person name="Krasevec N."/>
            <person name="Kuo A."/>
            <person name="Kusch H."/>
            <person name="LaButti K."/>
            <person name="Lagendijk E.L."/>
            <person name="Lapidus A."/>
            <person name="Levasseur A."/>
            <person name="Lindquist E."/>
            <person name="Lipzen A."/>
            <person name="Logrieco A.F."/>
            <person name="MacCabe A."/>
            <person name="Maekelae M.R."/>
            <person name="Malavazi I."/>
            <person name="Melin P."/>
            <person name="Meyer V."/>
            <person name="Mielnichuk N."/>
            <person name="Miskei M."/>
            <person name="Molnar A.P."/>
            <person name="Mule G."/>
            <person name="Ngan C.Y."/>
            <person name="Orejas M."/>
            <person name="Orosz E."/>
            <person name="Ouedraogo J.P."/>
            <person name="Overkamp K.M."/>
            <person name="Park H.-S."/>
            <person name="Perrone G."/>
            <person name="Piumi F."/>
            <person name="Punt P.J."/>
            <person name="Ram A.F."/>
            <person name="Ramon A."/>
            <person name="Rauscher S."/>
            <person name="Record E."/>
            <person name="Riano-Pachon D.M."/>
            <person name="Robert V."/>
            <person name="Roehrig J."/>
            <person name="Ruller R."/>
            <person name="Salamov A."/>
            <person name="Salih N.S."/>
            <person name="Samson R.A."/>
            <person name="Sandor E."/>
            <person name="Sanguinetti M."/>
            <person name="Schuetze T."/>
            <person name="Sepcic K."/>
            <person name="Shelest E."/>
            <person name="Sherlock G."/>
            <person name="Sophianopoulou V."/>
            <person name="Squina F.M."/>
            <person name="Sun H."/>
            <person name="Susca A."/>
            <person name="Todd R.B."/>
            <person name="Tsang A."/>
            <person name="Unkles S.E."/>
            <person name="van de Wiele N."/>
            <person name="van Rossen-Uffink D."/>
            <person name="Oliveira J.V."/>
            <person name="Vesth T.C."/>
            <person name="Visser J."/>
            <person name="Yu J.-H."/>
            <person name="Zhou M."/>
            <person name="Andersen M.R."/>
            <person name="Archer D.B."/>
            <person name="Baker S.E."/>
            <person name="Benoit I."/>
            <person name="Brakhage A.A."/>
            <person name="Braus G.H."/>
            <person name="Fischer R."/>
            <person name="Frisvad J.C."/>
            <person name="Goldman G.H."/>
            <person name="Houbraken J."/>
            <person name="Oakley B."/>
            <person name="Pocsi I."/>
            <person name="Scazzocchio C."/>
            <person name="Seiboth B."/>
            <person name="vanKuyk P.A."/>
            <person name="Wortman J."/>
            <person name="Dyer P.S."/>
            <person name="Grigoriev I.V."/>
        </authorList>
    </citation>
    <scope>NUCLEOTIDE SEQUENCE [LARGE SCALE GENOMIC DNA]</scope>
    <source>
        <strain evidence="2">CBS 506.65</strain>
    </source>
</reference>
<evidence type="ECO:0000313" key="1">
    <source>
        <dbReference type="EMBL" id="OJJ47849.1"/>
    </source>
</evidence>
<organism evidence="1 2">
    <name type="scientific">Penicilliopsis zonata CBS 506.65</name>
    <dbReference type="NCBI Taxonomy" id="1073090"/>
    <lineage>
        <taxon>Eukaryota</taxon>
        <taxon>Fungi</taxon>
        <taxon>Dikarya</taxon>
        <taxon>Ascomycota</taxon>
        <taxon>Pezizomycotina</taxon>
        <taxon>Eurotiomycetes</taxon>
        <taxon>Eurotiomycetidae</taxon>
        <taxon>Eurotiales</taxon>
        <taxon>Aspergillaceae</taxon>
        <taxon>Penicilliopsis</taxon>
    </lineage>
</organism>
<name>A0A1L9SKT3_9EURO</name>
<gene>
    <name evidence="1" type="ORF">ASPZODRAFT_1793121</name>
</gene>
<dbReference type="AlphaFoldDB" id="A0A1L9SKT3"/>
<keyword evidence="2" id="KW-1185">Reference proteome</keyword>
<dbReference type="VEuPathDB" id="FungiDB:ASPZODRAFT_1793121"/>
<dbReference type="Proteomes" id="UP000184188">
    <property type="component" value="Unassembled WGS sequence"/>
</dbReference>
<accession>A0A1L9SKT3</accession>